<name>A0A1V4KA80_PATFA</name>
<dbReference type="AlphaFoldDB" id="A0A1V4KA80"/>
<accession>A0A1V4KA80</accession>
<keyword evidence="2" id="KW-1185">Reference proteome</keyword>
<proteinExistence type="predicted"/>
<evidence type="ECO:0000313" key="2">
    <source>
        <dbReference type="Proteomes" id="UP000190648"/>
    </source>
</evidence>
<comment type="caution">
    <text evidence="1">The sequence shown here is derived from an EMBL/GenBank/DDBJ whole genome shotgun (WGS) entry which is preliminary data.</text>
</comment>
<sequence length="72" mass="7779">MLKLQSRAGDGDIYLETCMVESHCVPAVTPASLAPPKRSHRVPVTFLGTVFSTTRALDPDVSSLPNLLLFPL</sequence>
<evidence type="ECO:0000313" key="1">
    <source>
        <dbReference type="EMBL" id="OPJ80807.1"/>
    </source>
</evidence>
<dbReference type="EMBL" id="LSYS01004144">
    <property type="protein sequence ID" value="OPJ80807.1"/>
    <property type="molecule type" value="Genomic_DNA"/>
</dbReference>
<protein>
    <submittedName>
        <fullName evidence="1">Uncharacterized protein</fullName>
    </submittedName>
</protein>
<gene>
    <name evidence="1" type="ORF">AV530_004227</name>
</gene>
<dbReference type="Proteomes" id="UP000190648">
    <property type="component" value="Unassembled WGS sequence"/>
</dbReference>
<organism evidence="1 2">
    <name type="scientific">Patagioenas fasciata monilis</name>
    <dbReference type="NCBI Taxonomy" id="372326"/>
    <lineage>
        <taxon>Eukaryota</taxon>
        <taxon>Metazoa</taxon>
        <taxon>Chordata</taxon>
        <taxon>Craniata</taxon>
        <taxon>Vertebrata</taxon>
        <taxon>Euteleostomi</taxon>
        <taxon>Archelosauria</taxon>
        <taxon>Archosauria</taxon>
        <taxon>Dinosauria</taxon>
        <taxon>Saurischia</taxon>
        <taxon>Theropoda</taxon>
        <taxon>Coelurosauria</taxon>
        <taxon>Aves</taxon>
        <taxon>Neognathae</taxon>
        <taxon>Neoaves</taxon>
        <taxon>Columbimorphae</taxon>
        <taxon>Columbiformes</taxon>
        <taxon>Columbidae</taxon>
        <taxon>Patagioenas</taxon>
    </lineage>
</organism>
<reference evidence="1 2" key="1">
    <citation type="submission" date="2016-02" db="EMBL/GenBank/DDBJ databases">
        <title>Band-tailed pigeon sequencing and assembly.</title>
        <authorList>
            <person name="Soares A.E."/>
            <person name="Novak B.J."/>
            <person name="Rice E.S."/>
            <person name="O'Connell B."/>
            <person name="Chang D."/>
            <person name="Weber S."/>
            <person name="Shapiro B."/>
        </authorList>
    </citation>
    <scope>NUCLEOTIDE SEQUENCE [LARGE SCALE GENOMIC DNA]</scope>
    <source>
        <strain evidence="1">BTP2013</strain>
        <tissue evidence="1">Blood</tissue>
    </source>
</reference>